<sequence length="362" mass="40316">MTKRAEKAETAEKIAALRPLYQKDLASGVGRFFAPRRTTCPWCASDRLRERIRTTDLVQRKPGAFVIDQCRACGHHFQNPQLTDEGLDFYYRDCYDGLGAKTAQSIFGASSSLKRHRAVARSLRPFTSPDAPPERWLDVGTGYGYFPQIAGEVFPDTVFEGLDQGEGVETAVREGRIKRALRGSFTDLAPSLAGAYDVVTMHHYLEHTPDPRAQLRAAHQALRADGLLHIEVPDPESAYAGVLGRWWLPWFQPQHLNMAPARNLRQALEECGFTVVATERSAAHRPVDLCVAVMFLLSRVTPRGDAPWHPRPPSAAARIGREAMRKATLPAVLAAYGLDLLLSPLSRRIGFSNAYQLFARRT</sequence>
<dbReference type="EMBL" id="JBIAUT010000006">
    <property type="protein sequence ID" value="MFF4218404.1"/>
    <property type="molecule type" value="Genomic_DNA"/>
</dbReference>
<dbReference type="Pfam" id="PF13489">
    <property type="entry name" value="Methyltransf_23"/>
    <property type="match status" value="1"/>
</dbReference>
<dbReference type="GO" id="GO:0032259">
    <property type="term" value="P:methylation"/>
    <property type="evidence" value="ECO:0007669"/>
    <property type="project" value="UniProtKB-KW"/>
</dbReference>
<dbReference type="CDD" id="cd02440">
    <property type="entry name" value="AdoMet_MTases"/>
    <property type="match status" value="1"/>
</dbReference>
<accession>A0ABW6U0P4</accession>
<organism evidence="1 2">
    <name type="scientific">Streptomyces nondiastaticus</name>
    <dbReference type="NCBI Taxonomy" id="3154512"/>
    <lineage>
        <taxon>Bacteria</taxon>
        <taxon>Bacillati</taxon>
        <taxon>Actinomycetota</taxon>
        <taxon>Actinomycetes</taxon>
        <taxon>Kitasatosporales</taxon>
        <taxon>Streptomycetaceae</taxon>
        <taxon>Streptomyces</taxon>
    </lineage>
</organism>
<comment type="caution">
    <text evidence="1">The sequence shown here is derived from an EMBL/GenBank/DDBJ whole genome shotgun (WGS) entry which is preliminary data.</text>
</comment>
<dbReference type="SUPFAM" id="SSF53335">
    <property type="entry name" value="S-adenosyl-L-methionine-dependent methyltransferases"/>
    <property type="match status" value="1"/>
</dbReference>
<keyword evidence="1" id="KW-0489">Methyltransferase</keyword>
<dbReference type="Gene3D" id="3.40.50.150">
    <property type="entry name" value="Vaccinia Virus protein VP39"/>
    <property type="match status" value="1"/>
</dbReference>
<evidence type="ECO:0000313" key="2">
    <source>
        <dbReference type="Proteomes" id="UP001602123"/>
    </source>
</evidence>
<dbReference type="InterPro" id="IPR029063">
    <property type="entry name" value="SAM-dependent_MTases_sf"/>
</dbReference>
<proteinExistence type="predicted"/>
<dbReference type="GO" id="GO:0008168">
    <property type="term" value="F:methyltransferase activity"/>
    <property type="evidence" value="ECO:0007669"/>
    <property type="project" value="UniProtKB-KW"/>
</dbReference>
<dbReference type="EC" id="2.1.1.-" evidence="1"/>
<protein>
    <submittedName>
        <fullName evidence="1">Class I SAM-dependent methyltransferase</fullName>
        <ecNumber evidence="1">2.1.1.-</ecNumber>
    </submittedName>
</protein>
<keyword evidence="1" id="KW-0808">Transferase</keyword>
<name>A0ABW6U0P4_9ACTN</name>
<reference evidence="1 2" key="1">
    <citation type="submission" date="2024-10" db="EMBL/GenBank/DDBJ databases">
        <title>The Natural Products Discovery Center: Release of the First 8490 Sequenced Strains for Exploring Actinobacteria Biosynthetic Diversity.</title>
        <authorList>
            <person name="Kalkreuter E."/>
            <person name="Kautsar S.A."/>
            <person name="Yang D."/>
            <person name="Bader C.D."/>
            <person name="Teijaro C.N."/>
            <person name="Fluegel L."/>
            <person name="Davis C.M."/>
            <person name="Simpson J.R."/>
            <person name="Lauterbach L."/>
            <person name="Steele A.D."/>
            <person name="Gui C."/>
            <person name="Meng S."/>
            <person name="Li G."/>
            <person name="Viehrig K."/>
            <person name="Ye F."/>
            <person name="Su P."/>
            <person name="Kiefer A.F."/>
            <person name="Nichols A."/>
            <person name="Cepeda A.J."/>
            <person name="Yan W."/>
            <person name="Fan B."/>
            <person name="Jiang Y."/>
            <person name="Adhikari A."/>
            <person name="Zheng C.-J."/>
            <person name="Schuster L."/>
            <person name="Cowan T.M."/>
            <person name="Smanski M.J."/>
            <person name="Chevrette M.G."/>
            <person name="De Carvalho L.P.S."/>
            <person name="Shen B."/>
        </authorList>
    </citation>
    <scope>NUCLEOTIDE SEQUENCE [LARGE SCALE GENOMIC DNA]</scope>
    <source>
        <strain evidence="1 2">NPDC001650</strain>
    </source>
</reference>
<dbReference type="RefSeq" id="WP_388628664.1">
    <property type="nucleotide sequence ID" value="NZ_JBIAUT010000006.1"/>
</dbReference>
<keyword evidence="2" id="KW-1185">Reference proteome</keyword>
<dbReference type="Proteomes" id="UP001602123">
    <property type="component" value="Unassembled WGS sequence"/>
</dbReference>
<gene>
    <name evidence="1" type="ORF">ACFYZM_19260</name>
</gene>
<evidence type="ECO:0000313" key="1">
    <source>
        <dbReference type="EMBL" id="MFF4218404.1"/>
    </source>
</evidence>